<evidence type="ECO:0000256" key="2">
    <source>
        <dbReference type="SAM" id="SignalP"/>
    </source>
</evidence>
<feature type="signal peptide" evidence="2">
    <location>
        <begin position="1"/>
        <end position="20"/>
    </location>
</feature>
<dbReference type="CDD" id="cd02242">
    <property type="entry name" value="cupin_11S_legumin_N"/>
    <property type="match status" value="1"/>
</dbReference>
<name>A0A8T1QX92_CARIL</name>
<dbReference type="PANTHER" id="PTHR31189:SF54">
    <property type="entry name" value="11S GLOBULIN SEED STORAGE PROTEIN 2-LIKE"/>
    <property type="match status" value="1"/>
</dbReference>
<feature type="region of interest" description="Disordered" evidence="1">
    <location>
        <begin position="199"/>
        <end position="224"/>
    </location>
</feature>
<gene>
    <name evidence="4" type="ORF">CIPAW_04G186700</name>
</gene>
<organism evidence="4 5">
    <name type="scientific">Carya illinoinensis</name>
    <name type="common">Pecan</name>
    <dbReference type="NCBI Taxonomy" id="32201"/>
    <lineage>
        <taxon>Eukaryota</taxon>
        <taxon>Viridiplantae</taxon>
        <taxon>Streptophyta</taxon>
        <taxon>Embryophyta</taxon>
        <taxon>Tracheophyta</taxon>
        <taxon>Spermatophyta</taxon>
        <taxon>Magnoliopsida</taxon>
        <taxon>eudicotyledons</taxon>
        <taxon>Gunneridae</taxon>
        <taxon>Pentapetalae</taxon>
        <taxon>rosids</taxon>
        <taxon>fabids</taxon>
        <taxon>Fagales</taxon>
        <taxon>Juglandaceae</taxon>
        <taxon>Carya</taxon>
    </lineage>
</organism>
<dbReference type="InterPro" id="IPR006045">
    <property type="entry name" value="Cupin_1"/>
</dbReference>
<reference evidence="4" key="1">
    <citation type="submission" date="2020-12" db="EMBL/GenBank/DDBJ databases">
        <title>WGS assembly of Carya illinoinensis cv. Pawnee.</title>
        <authorList>
            <person name="Platts A."/>
            <person name="Shu S."/>
            <person name="Wright S."/>
            <person name="Barry K."/>
            <person name="Edger P."/>
            <person name="Pires J.C."/>
            <person name="Schmutz J."/>
        </authorList>
    </citation>
    <scope>NUCLEOTIDE SEQUENCE</scope>
    <source>
        <tissue evidence="4">Leaf</tissue>
    </source>
</reference>
<comment type="caution">
    <text evidence="4">The sequence shown here is derived from an EMBL/GenBank/DDBJ whole genome shotgun (WGS) entry which is preliminary data.</text>
</comment>
<dbReference type="Proteomes" id="UP000811609">
    <property type="component" value="Chromosome 4"/>
</dbReference>
<feature type="chain" id="PRO_5035754478" description="Cupin type-1 domain-containing protein" evidence="2">
    <location>
        <begin position="21"/>
        <end position="392"/>
    </location>
</feature>
<dbReference type="InterPro" id="IPR006044">
    <property type="entry name" value="11S_seedstore_pln"/>
</dbReference>
<dbReference type="PRINTS" id="PR00439">
    <property type="entry name" value="11SGLOBULIN"/>
</dbReference>
<dbReference type="AlphaFoldDB" id="A0A8T1QX92"/>
<evidence type="ECO:0000256" key="1">
    <source>
        <dbReference type="SAM" id="MobiDB-lite"/>
    </source>
</evidence>
<protein>
    <recommendedName>
        <fullName evidence="3">Cupin type-1 domain-containing protein</fullName>
    </recommendedName>
</protein>
<dbReference type="InterPro" id="IPR050253">
    <property type="entry name" value="Seed_Storage-Functional"/>
</dbReference>
<dbReference type="SMART" id="SM00835">
    <property type="entry name" value="Cupin_1"/>
    <property type="match status" value="1"/>
</dbReference>
<accession>A0A8T1QX92</accession>
<feature type="domain" description="Cupin type-1" evidence="3">
    <location>
        <begin position="240"/>
        <end position="373"/>
    </location>
</feature>
<keyword evidence="2" id="KW-0732">Signal</keyword>
<dbReference type="EMBL" id="CM031812">
    <property type="protein sequence ID" value="KAG6658784.1"/>
    <property type="molecule type" value="Genomic_DNA"/>
</dbReference>
<proteinExistence type="predicted"/>
<dbReference type="Pfam" id="PF00190">
    <property type="entry name" value="Cupin_1"/>
    <property type="match status" value="2"/>
</dbReference>
<evidence type="ECO:0000313" key="4">
    <source>
        <dbReference type="EMBL" id="KAG6658784.1"/>
    </source>
</evidence>
<sequence>MASATIFLALVLSLLVYASSEETNPTACRGSSQQCRLQRLRTLKPIRVADSEGGRTELWEESEDEFQCAAVAAKRQTVQPNSLTLPSFQLAPNVVYIEQGECLMGLTCPRCAETNISKRHHRIYQDAGAARWDSCKVEEIKKSKPATKGALDSPGRHHGHSCWCNDGNEQLIAFTVMDLSNHANQLDCRFRSFLLADGEPRDGQRGQRGSPQEESQEQHGQGRRLVNGLEETLYNERIRHNLDTQTELDVFSKQVGRVNIVNQHTLPILQHLDMSAEKGHIFPNALYTSHWSMTDNRVVCVLRGEARVQIVDDNRDNFYATTARAGHNDFEYVTIKTSGQLMKSPMAGYTLVIRAMPIDVPTNSFQMSSREAQNLKRTKGHQSFLLSSSRSS</sequence>
<keyword evidence="5" id="KW-1185">Reference proteome</keyword>
<evidence type="ECO:0000313" key="5">
    <source>
        <dbReference type="Proteomes" id="UP000811609"/>
    </source>
</evidence>
<dbReference type="GO" id="GO:0045735">
    <property type="term" value="F:nutrient reservoir activity"/>
    <property type="evidence" value="ECO:0007669"/>
    <property type="project" value="InterPro"/>
</dbReference>
<dbReference type="PANTHER" id="PTHR31189">
    <property type="entry name" value="OS03G0336100 PROTEIN-RELATED"/>
    <property type="match status" value="1"/>
</dbReference>
<evidence type="ECO:0000259" key="3">
    <source>
        <dbReference type="SMART" id="SM00835"/>
    </source>
</evidence>